<keyword evidence="6" id="KW-1185">Reference proteome</keyword>
<feature type="region of interest" description="Disordered" evidence="3">
    <location>
        <begin position="38"/>
        <end position="57"/>
    </location>
</feature>
<evidence type="ECO:0000313" key="6">
    <source>
        <dbReference type="Proteomes" id="UP000639338"/>
    </source>
</evidence>
<dbReference type="PANTHER" id="PTHR15711">
    <property type="entry name" value="RAP GTPASE-ACTIVATING PROTEIN"/>
    <property type="match status" value="1"/>
</dbReference>
<sequence length="866" mass="97006">MSNNSYESLKNEQSDATSKRNKKSLKLRLGRVFSTSGIHSPKIQDKKNINNINSNNSTPLSAKSFFSRQKNFFPFDNIDNGSPVSTRSSNFSQDSSTPSTSSENQRQAQSIYDEPKERRSLSEERATISPHDDSKLDFFDLLQKAQSSRLDDQRCAPPPCYNQNGRTEQPKIIQIQAEIPEGHALMKAAIKEAEENSYEKLPPLVVVPKDYWVDGTEHDHILKEESGQGFNPPAPWRTRLDHDDTTKSYKRFFCDKDHFNLFGRDAEDRPLLISIKSETISGFDQWRVMFRVPEGSRHELIPFETLGDIPTPAKMIRAMSSTTVLKTLKPVMCSDSQSLILKYDEHSNVANYKFGILHQLKGQITEEQLFGNVGITPALQEFIDMMGDTINLQTHNGYCGGLDRITGDKALFTSFRGREILFHVSSMLPHSATDSQQLQRKRHIGNDIVAIIFQEEATPFSPDMIASQFLHVFIVVQVIQPCTKYTRYKVSVTARKDVPWFGPSLPIPSVFFRGHEFKNFLLTKLINAETAAYKADKFSQLEHRTRAALLESLIEDLREKTTEFLGCDPIYENGSLSSEATSNTTGSGNRFLENVRKVLTSRTRNSSGESSRKSSQPGSIRSPTVRQISQTSLKQSVEPRATTSSPKASNSADSEQRSPSVSSLDSNQSTGDSHDPTIKLLLNESTGYRQITIHPVPGASMQNAINNNNAPRDSRYALVIRDKSRDGDSSRGQKNGQNGHRNFYESDDSSLNSDLDLDPNIIADSDTGMESMSSAEANDAAKRKDSAVDNADVLKLEVNSLKCDKLDLLKQNVTCQRDLKQLREKELQLQADLSLASKEILRLRQMLKECTTSISVDSNEHHASAV</sequence>
<keyword evidence="2" id="KW-0175">Coiled coil</keyword>
<dbReference type="Gene3D" id="6.10.140.210">
    <property type="match status" value="1"/>
</dbReference>
<dbReference type="AlphaFoldDB" id="A0A834Y738"/>
<dbReference type="PROSITE" id="PS50877">
    <property type="entry name" value="GOLOCO"/>
    <property type="match status" value="1"/>
</dbReference>
<dbReference type="Proteomes" id="UP000639338">
    <property type="component" value="Unassembled WGS sequence"/>
</dbReference>
<keyword evidence="1" id="KW-0343">GTPase activation</keyword>
<dbReference type="InterPro" id="IPR011990">
    <property type="entry name" value="TPR-like_helical_dom_sf"/>
</dbReference>
<dbReference type="OrthoDB" id="2499658at2759"/>
<feature type="compositionally biased region" description="Low complexity" evidence="3">
    <location>
        <begin position="88"/>
        <end position="102"/>
    </location>
</feature>
<feature type="compositionally biased region" description="Basic residues" evidence="3">
    <location>
        <begin position="19"/>
        <end position="28"/>
    </location>
</feature>
<feature type="region of interest" description="Disordered" evidence="3">
    <location>
        <begin position="723"/>
        <end position="786"/>
    </location>
</feature>
<evidence type="ECO:0000256" key="3">
    <source>
        <dbReference type="SAM" id="MobiDB-lite"/>
    </source>
</evidence>
<feature type="compositionally biased region" description="Polar residues" evidence="3">
    <location>
        <begin position="575"/>
        <end position="588"/>
    </location>
</feature>
<evidence type="ECO:0000256" key="1">
    <source>
        <dbReference type="ARBA" id="ARBA00022468"/>
    </source>
</evidence>
<evidence type="ECO:0000259" key="4">
    <source>
        <dbReference type="PROSITE" id="PS50085"/>
    </source>
</evidence>
<dbReference type="GO" id="GO:0005096">
    <property type="term" value="F:GTPase activator activity"/>
    <property type="evidence" value="ECO:0007669"/>
    <property type="project" value="UniProtKB-KW"/>
</dbReference>
<dbReference type="InterPro" id="IPR035974">
    <property type="entry name" value="Rap/Ran-GAP_sf"/>
</dbReference>
<dbReference type="PROSITE" id="PS50085">
    <property type="entry name" value="RAPGAP"/>
    <property type="match status" value="1"/>
</dbReference>
<feature type="compositionally biased region" description="Low complexity" evidence="3">
    <location>
        <begin position="606"/>
        <end position="619"/>
    </location>
</feature>
<dbReference type="Pfam" id="PF02145">
    <property type="entry name" value="Rap_GAP"/>
    <property type="match status" value="1"/>
</dbReference>
<dbReference type="GO" id="GO:0051056">
    <property type="term" value="P:regulation of small GTPase mediated signal transduction"/>
    <property type="evidence" value="ECO:0007669"/>
    <property type="project" value="InterPro"/>
</dbReference>
<evidence type="ECO:0000313" key="5">
    <source>
        <dbReference type="EMBL" id="KAF7997756.1"/>
    </source>
</evidence>
<feature type="region of interest" description="Disordered" evidence="3">
    <location>
        <begin position="575"/>
        <end position="594"/>
    </location>
</feature>
<dbReference type="Gene3D" id="3.40.50.11210">
    <property type="entry name" value="Rap/Ran-GAP"/>
    <property type="match status" value="1"/>
</dbReference>
<feature type="region of interest" description="Disordered" evidence="3">
    <location>
        <begin position="600"/>
        <end position="677"/>
    </location>
</feature>
<dbReference type="InterPro" id="IPR003109">
    <property type="entry name" value="GoLoco_motif"/>
</dbReference>
<dbReference type="Gene3D" id="1.25.40.10">
    <property type="entry name" value="Tetratricopeptide repeat domain"/>
    <property type="match status" value="1"/>
</dbReference>
<dbReference type="EMBL" id="JACMRX010000001">
    <property type="protein sequence ID" value="KAF7997756.1"/>
    <property type="molecule type" value="Genomic_DNA"/>
</dbReference>
<dbReference type="GO" id="GO:0005737">
    <property type="term" value="C:cytoplasm"/>
    <property type="evidence" value="ECO:0007669"/>
    <property type="project" value="TreeGrafter"/>
</dbReference>
<feature type="domain" description="Rap-GAP" evidence="4">
    <location>
        <begin position="340"/>
        <end position="553"/>
    </location>
</feature>
<dbReference type="Pfam" id="PF21022">
    <property type="entry name" value="Rap-GAP_dimer"/>
    <property type="match status" value="1"/>
</dbReference>
<feature type="coiled-coil region" evidence="2">
    <location>
        <begin position="805"/>
        <end position="839"/>
    </location>
</feature>
<gene>
    <name evidence="5" type="ORF">HCN44_009154</name>
</gene>
<comment type="caution">
    <text evidence="5">The sequence shown here is derived from an EMBL/GenBank/DDBJ whole genome shotgun (WGS) entry which is preliminary data.</text>
</comment>
<dbReference type="PANTHER" id="PTHR15711:SF32">
    <property type="entry name" value="RAP GTPASE ACTIVATING PROTEIN 1, ISOFORM H"/>
    <property type="match status" value="1"/>
</dbReference>
<dbReference type="SMART" id="SM00390">
    <property type="entry name" value="GoLoco"/>
    <property type="match status" value="1"/>
</dbReference>
<dbReference type="Pfam" id="PF02188">
    <property type="entry name" value="GoLoco"/>
    <property type="match status" value="1"/>
</dbReference>
<feature type="compositionally biased region" description="Basic and acidic residues" evidence="3">
    <location>
        <begin position="113"/>
        <end position="132"/>
    </location>
</feature>
<proteinExistence type="predicted"/>
<protein>
    <recommendedName>
        <fullName evidence="4">Rap-GAP domain-containing protein</fullName>
    </recommendedName>
</protein>
<dbReference type="InterPro" id="IPR000331">
    <property type="entry name" value="Rap/Ran_GAP_dom"/>
</dbReference>
<feature type="region of interest" description="Disordered" evidence="3">
    <location>
        <begin position="1"/>
        <end position="28"/>
    </location>
</feature>
<feature type="region of interest" description="Disordered" evidence="3">
    <location>
        <begin position="76"/>
        <end position="132"/>
    </location>
</feature>
<reference evidence="5 6" key="1">
    <citation type="submission" date="2020-08" db="EMBL/GenBank/DDBJ databases">
        <title>Aphidius gifuensis genome sequencing and assembly.</title>
        <authorList>
            <person name="Du Z."/>
        </authorList>
    </citation>
    <scope>NUCLEOTIDE SEQUENCE [LARGE SCALE GENOMIC DNA]</scope>
    <source>
        <strain evidence="5">YNYX2018</strain>
        <tissue evidence="5">Adults</tissue>
    </source>
</reference>
<dbReference type="SUPFAM" id="SSF111347">
    <property type="entry name" value="Rap/Ran-GAP"/>
    <property type="match status" value="1"/>
</dbReference>
<organism evidence="5 6">
    <name type="scientific">Aphidius gifuensis</name>
    <name type="common">Parasitoid wasp</name>
    <dbReference type="NCBI Taxonomy" id="684658"/>
    <lineage>
        <taxon>Eukaryota</taxon>
        <taxon>Metazoa</taxon>
        <taxon>Ecdysozoa</taxon>
        <taxon>Arthropoda</taxon>
        <taxon>Hexapoda</taxon>
        <taxon>Insecta</taxon>
        <taxon>Pterygota</taxon>
        <taxon>Neoptera</taxon>
        <taxon>Endopterygota</taxon>
        <taxon>Hymenoptera</taxon>
        <taxon>Apocrita</taxon>
        <taxon>Ichneumonoidea</taxon>
        <taxon>Braconidae</taxon>
        <taxon>Aphidiinae</taxon>
        <taxon>Aphidius</taxon>
    </lineage>
</organism>
<accession>A0A834Y738</accession>
<name>A0A834Y738_APHGI</name>
<feature type="compositionally biased region" description="Polar residues" evidence="3">
    <location>
        <begin position="621"/>
        <end position="671"/>
    </location>
</feature>
<dbReference type="InterPro" id="IPR050989">
    <property type="entry name" value="Rap1_Ran_GAP"/>
</dbReference>
<evidence type="ECO:0000256" key="2">
    <source>
        <dbReference type="SAM" id="Coils"/>
    </source>
</evidence>